<proteinExistence type="predicted"/>
<dbReference type="EMBL" id="JBHTIW010000007">
    <property type="protein sequence ID" value="MFD0920571.1"/>
    <property type="molecule type" value="Genomic_DNA"/>
</dbReference>
<name>A0ABW3FPT2_9PSEU</name>
<sequence length="64" mass="7077">MSSDNRVLAVLLRRAQWLLGDLAFQVGRSGIDGVETEDVAAVLDEISSLLREKRSLAHAAEDRR</sequence>
<reference evidence="2" key="1">
    <citation type="journal article" date="2019" name="Int. J. Syst. Evol. Microbiol.">
        <title>The Global Catalogue of Microorganisms (GCM) 10K type strain sequencing project: providing services to taxonomists for standard genome sequencing and annotation.</title>
        <authorList>
            <consortium name="The Broad Institute Genomics Platform"/>
            <consortium name="The Broad Institute Genome Sequencing Center for Infectious Disease"/>
            <person name="Wu L."/>
            <person name="Ma J."/>
        </authorList>
    </citation>
    <scope>NUCLEOTIDE SEQUENCE [LARGE SCALE GENOMIC DNA]</scope>
    <source>
        <strain evidence="2">CCUG 56401</strain>
    </source>
</reference>
<dbReference type="Proteomes" id="UP001597018">
    <property type="component" value="Unassembled WGS sequence"/>
</dbReference>
<comment type="caution">
    <text evidence="1">The sequence shown here is derived from an EMBL/GenBank/DDBJ whole genome shotgun (WGS) entry which is preliminary data.</text>
</comment>
<accession>A0ABW3FPT2</accession>
<keyword evidence="2" id="KW-1185">Reference proteome</keyword>
<evidence type="ECO:0000313" key="1">
    <source>
        <dbReference type="EMBL" id="MFD0920571.1"/>
    </source>
</evidence>
<evidence type="ECO:0000313" key="2">
    <source>
        <dbReference type="Proteomes" id="UP001597018"/>
    </source>
</evidence>
<protein>
    <submittedName>
        <fullName evidence="1">Uncharacterized protein</fullName>
    </submittedName>
</protein>
<gene>
    <name evidence="1" type="ORF">ACFQ16_12530</name>
</gene>
<dbReference type="RefSeq" id="WP_263248191.1">
    <property type="nucleotide sequence ID" value="NZ_BAABLT010000005.1"/>
</dbReference>
<organism evidence="1 2">
    <name type="scientific">Saccharopolyspora rosea</name>
    <dbReference type="NCBI Taxonomy" id="524884"/>
    <lineage>
        <taxon>Bacteria</taxon>
        <taxon>Bacillati</taxon>
        <taxon>Actinomycetota</taxon>
        <taxon>Actinomycetes</taxon>
        <taxon>Pseudonocardiales</taxon>
        <taxon>Pseudonocardiaceae</taxon>
        <taxon>Saccharopolyspora</taxon>
    </lineage>
</organism>